<dbReference type="InterPro" id="IPR012340">
    <property type="entry name" value="NA-bd_OB-fold"/>
</dbReference>
<dbReference type="HAMAP" id="MF_00252">
    <property type="entry name" value="Lys_tRNA_synth_class2"/>
    <property type="match status" value="1"/>
</dbReference>
<comment type="subcellular location">
    <subcellularLocation>
        <location evidence="1">Cytoplasm</location>
    </subcellularLocation>
</comment>
<dbReference type="RefSeq" id="YP_010781615.1">
    <property type="nucleotide sequence ID" value="NC_075039.1"/>
</dbReference>
<dbReference type="GO" id="GO:0000049">
    <property type="term" value="F:tRNA binding"/>
    <property type="evidence" value="ECO:0007669"/>
    <property type="project" value="TreeGrafter"/>
</dbReference>
<sequence>METQNNSQVVDNIEYKKQRLIELQNIKNIYPHTFHTTKTVAEYRSTYNYLKDDDILFDVTEYLAGRIQTIRASGSKLYFAVFESDGVTLQILANAKYYGDMEEFKRDKKILRRGDIIGVVGHPTRSTKGELSILPRFVLLLSPCLYSIPKETSYTHGLQDDGLRFSQRYLDFIIHPQNREIFKTRANILKYIRKYLDDRNFVEVETPIISVKVGGANAKPFITHHNDLKRDMFMRIAPELYLKQLVIGGLEKVYELGKQFRNENLDRTHNPEFTSIEIYQAYADYHDMMAMVEELLSSLVKQLTGSYKLKYNVVDSLGLTNEVEVDFEPPFQKLDFLNDLQKIAGFTFPPEILANFSSEDSRQFLIKICEERNVKCTDPKTIPRLLDKLVGEYLEPLCSNPTFIINHPQIMSPLAKYHRDNKLLTERFELFIVGKEYANAYTELNDPVVQRACFDKQSQDKASGDTEAQIPDDDFVKALEYGLPPTGGLGIGIDRLVMLLTNQSAIKEVITFQPC</sequence>
<proteinExistence type="inferred from homology"/>
<dbReference type="Gene3D" id="2.40.50.140">
    <property type="entry name" value="Nucleic acid-binding proteins"/>
    <property type="match status" value="1"/>
</dbReference>
<keyword evidence="7" id="KW-0067">ATP-binding</keyword>
<dbReference type="InterPro" id="IPR045864">
    <property type="entry name" value="aa-tRNA-synth_II/BPL/LPL"/>
</dbReference>
<evidence type="ECO:0000259" key="12">
    <source>
        <dbReference type="PROSITE" id="PS50862"/>
    </source>
</evidence>
<evidence type="ECO:0000256" key="11">
    <source>
        <dbReference type="ARBA" id="ARBA00048573"/>
    </source>
</evidence>
<accession>A0A6N1NXS2</accession>
<dbReference type="SUPFAM" id="SSF55681">
    <property type="entry name" value="Class II aaRS and biotin synthetases"/>
    <property type="match status" value="1"/>
</dbReference>
<keyword evidence="8" id="KW-0648">Protein biosynthesis</keyword>
<dbReference type="NCBIfam" id="TIGR00499">
    <property type="entry name" value="lysS_bact"/>
    <property type="match status" value="1"/>
</dbReference>
<evidence type="ECO:0000256" key="2">
    <source>
        <dbReference type="ARBA" id="ARBA00008226"/>
    </source>
</evidence>
<dbReference type="FunFam" id="2.40.50.140:FF:000050">
    <property type="entry name" value="Lysine--tRNA ligase"/>
    <property type="match status" value="1"/>
</dbReference>
<dbReference type="EC" id="6.1.1.6" evidence="3"/>
<evidence type="ECO:0000256" key="4">
    <source>
        <dbReference type="ARBA" id="ARBA00022490"/>
    </source>
</evidence>
<keyword evidence="6" id="KW-0547">Nucleotide-binding</keyword>
<dbReference type="PANTHER" id="PTHR42918">
    <property type="entry name" value="LYSYL-TRNA SYNTHETASE"/>
    <property type="match status" value="1"/>
</dbReference>
<evidence type="ECO:0000256" key="10">
    <source>
        <dbReference type="ARBA" id="ARBA00030563"/>
    </source>
</evidence>
<dbReference type="PROSITE" id="PS50862">
    <property type="entry name" value="AA_TRNA_LIGASE_II"/>
    <property type="match status" value="1"/>
</dbReference>
<evidence type="ECO:0000256" key="3">
    <source>
        <dbReference type="ARBA" id="ARBA00013166"/>
    </source>
</evidence>
<dbReference type="SMR" id="A0A6N1NXS2"/>
<dbReference type="InterPro" id="IPR034762">
    <property type="entry name" value="Lys-tRNA-ligase_II_bac/euk"/>
</dbReference>
<dbReference type="CDD" id="cd04322">
    <property type="entry name" value="LysRS_N"/>
    <property type="match status" value="1"/>
</dbReference>
<dbReference type="EMBL" id="KY523104">
    <property type="protein sequence ID" value="QKU34962.1"/>
    <property type="molecule type" value="Genomic_DNA"/>
</dbReference>
<dbReference type="InterPro" id="IPR006195">
    <property type="entry name" value="aa-tRNA-synth_II"/>
</dbReference>
<comment type="similarity">
    <text evidence="2">Belongs to the class-II aminoacyl-tRNA synthetase family.</text>
</comment>
<dbReference type="SUPFAM" id="SSF50249">
    <property type="entry name" value="Nucleic acid-binding proteins"/>
    <property type="match status" value="1"/>
</dbReference>
<dbReference type="InterPro" id="IPR018149">
    <property type="entry name" value="Lys-tRNA-synth_II_C"/>
</dbReference>
<evidence type="ECO:0000313" key="13">
    <source>
        <dbReference type="EMBL" id="QKU34962.1"/>
    </source>
</evidence>
<dbReference type="Pfam" id="PF01336">
    <property type="entry name" value="tRNA_anti-codon"/>
    <property type="match status" value="1"/>
</dbReference>
<evidence type="ECO:0000256" key="7">
    <source>
        <dbReference type="ARBA" id="ARBA00022840"/>
    </source>
</evidence>
<name>A0A6N1NXS2_9VIRU</name>
<dbReference type="KEGG" id="vg:80518379"/>
<dbReference type="InterPro" id="IPR004365">
    <property type="entry name" value="NA-bd_OB_tRNA"/>
</dbReference>
<reference evidence="13" key="1">
    <citation type="submission" date="2017-01" db="EMBL/GenBank/DDBJ databases">
        <authorList>
            <person name="Assis F.L."/>
            <person name="Abrahao J.S."/>
            <person name="Silva L."/>
            <person name="Khalil J.B."/>
            <person name="Rodrigues R."/>
            <person name="Silva L.S."/>
            <person name="Arantes T."/>
            <person name="Boratto P."/>
            <person name="Andrade M."/>
            <person name="Kroon E.G."/>
            <person name="Ribeiro B."/>
            <person name="Bergier I."/>
            <person name="Seligmann H."/>
            <person name="Ghigo E."/>
            <person name="Colson P."/>
            <person name="Levasseur A."/>
            <person name="Raoult D."/>
            <person name="Scola B.L."/>
        </authorList>
    </citation>
    <scope>NUCLEOTIDE SEQUENCE</scope>
    <source>
        <strain evidence="13">Soda lake</strain>
    </source>
</reference>
<dbReference type="GO" id="GO:0004824">
    <property type="term" value="F:lysine-tRNA ligase activity"/>
    <property type="evidence" value="ECO:0007669"/>
    <property type="project" value="UniProtKB-EC"/>
</dbReference>
<keyword evidence="4" id="KW-0963">Cytoplasm</keyword>
<evidence type="ECO:0000256" key="9">
    <source>
        <dbReference type="ARBA" id="ARBA00023146"/>
    </source>
</evidence>
<dbReference type="InterPro" id="IPR044136">
    <property type="entry name" value="Lys-tRNA-ligase_II_N"/>
</dbReference>
<evidence type="ECO:0000256" key="5">
    <source>
        <dbReference type="ARBA" id="ARBA00022598"/>
    </source>
</evidence>
<keyword evidence="9 13" id="KW-0030">Aminoacyl-tRNA synthetase</keyword>
<dbReference type="NCBIfam" id="NF001756">
    <property type="entry name" value="PRK00484.1"/>
    <property type="match status" value="1"/>
</dbReference>
<comment type="catalytic activity">
    <reaction evidence="11">
        <text>tRNA(Lys) + L-lysine + ATP = L-lysyl-tRNA(Lys) + AMP + diphosphate</text>
        <dbReference type="Rhea" id="RHEA:20792"/>
        <dbReference type="Rhea" id="RHEA-COMP:9696"/>
        <dbReference type="Rhea" id="RHEA-COMP:9697"/>
        <dbReference type="ChEBI" id="CHEBI:30616"/>
        <dbReference type="ChEBI" id="CHEBI:32551"/>
        <dbReference type="ChEBI" id="CHEBI:33019"/>
        <dbReference type="ChEBI" id="CHEBI:78442"/>
        <dbReference type="ChEBI" id="CHEBI:78529"/>
        <dbReference type="ChEBI" id="CHEBI:456215"/>
        <dbReference type="EC" id="6.1.1.6"/>
    </reaction>
</comment>
<dbReference type="GO" id="GO:0005524">
    <property type="term" value="F:ATP binding"/>
    <property type="evidence" value="ECO:0007669"/>
    <property type="project" value="UniProtKB-KW"/>
</dbReference>
<dbReference type="InterPro" id="IPR002313">
    <property type="entry name" value="Lys-tRNA-ligase_II"/>
</dbReference>
<feature type="domain" description="Aminoacyl-transfer RNA synthetases class-II family profile" evidence="12">
    <location>
        <begin position="182"/>
        <end position="514"/>
    </location>
</feature>
<dbReference type="PANTHER" id="PTHR42918:SF9">
    <property type="entry name" value="LYSINE--TRNA LIGASE"/>
    <property type="match status" value="1"/>
</dbReference>
<organism evidence="13">
    <name type="scientific">Tupanvirus soda lake</name>
    <dbReference type="NCBI Taxonomy" id="2126985"/>
    <lineage>
        <taxon>Viruses</taxon>
        <taxon>Varidnaviria</taxon>
        <taxon>Bamfordvirae</taxon>
        <taxon>Nucleocytoviricota</taxon>
        <taxon>Megaviricetes</taxon>
        <taxon>Imitervirales</taxon>
        <taxon>Mimiviridae</taxon>
        <taxon>Megamimivirinae</taxon>
        <taxon>Tupanvirus</taxon>
        <taxon>Tupanvirus salinum</taxon>
    </lineage>
</organism>
<evidence type="ECO:0000256" key="8">
    <source>
        <dbReference type="ARBA" id="ARBA00022917"/>
    </source>
</evidence>
<dbReference type="GeneID" id="80518379"/>
<dbReference type="PIRSF" id="PIRSF039101">
    <property type="entry name" value="LysRS2"/>
    <property type="match status" value="1"/>
</dbReference>
<dbReference type="FunFam" id="3.30.930.10:FF:000238">
    <property type="entry name" value="Lysine--tRNA ligase"/>
    <property type="match status" value="1"/>
</dbReference>
<protein>
    <recommendedName>
        <fullName evidence="3">lysine--tRNA ligase</fullName>
        <ecNumber evidence="3">6.1.1.6</ecNumber>
    </recommendedName>
    <alternativeName>
        <fullName evidence="10">Lysyl-tRNA synthetase</fullName>
    </alternativeName>
</protein>
<dbReference type="InterPro" id="IPR004364">
    <property type="entry name" value="Aa-tRNA-synt_II"/>
</dbReference>
<dbReference type="CDD" id="cd00775">
    <property type="entry name" value="LysRS_core"/>
    <property type="match status" value="1"/>
</dbReference>
<dbReference type="Pfam" id="PF00152">
    <property type="entry name" value="tRNA-synt_2"/>
    <property type="match status" value="1"/>
</dbReference>
<keyword evidence="5" id="KW-0436">Ligase</keyword>
<dbReference type="Gene3D" id="3.30.930.10">
    <property type="entry name" value="Bira Bifunctional Protein, Domain 2"/>
    <property type="match status" value="1"/>
</dbReference>
<evidence type="ECO:0000256" key="1">
    <source>
        <dbReference type="ARBA" id="ARBA00004496"/>
    </source>
</evidence>
<dbReference type="PRINTS" id="PR00982">
    <property type="entry name" value="TRNASYNTHLYS"/>
</dbReference>
<reference evidence="13" key="2">
    <citation type="journal article" date="2018" name="Nat. Commun.">
        <title>Tailed giant Tupanvirus possesses the most complete translational apparatus of the known virosphere.</title>
        <authorList>
            <person name="Abrahao J."/>
            <person name="Silva L."/>
            <person name="Silva L.S."/>
            <person name="Khalil J.Y.B."/>
            <person name="Rodrigues R."/>
            <person name="Arantes T."/>
            <person name="Assis F."/>
            <person name="Boratto P."/>
            <person name="Andrade M."/>
            <person name="Kroon E.G."/>
            <person name="Ribeiro B."/>
            <person name="Bergier I."/>
            <person name="Seligmann H."/>
            <person name="Ghigo E."/>
            <person name="Colson P."/>
            <person name="Levasseur A."/>
            <person name="Kroemer G."/>
            <person name="Raoult D."/>
            <person name="La Scola B."/>
        </authorList>
    </citation>
    <scope>NUCLEOTIDE SEQUENCE [LARGE SCALE GENOMIC DNA]</scope>
    <source>
        <strain evidence="13">Soda lake</strain>
    </source>
</reference>
<evidence type="ECO:0000256" key="6">
    <source>
        <dbReference type="ARBA" id="ARBA00022741"/>
    </source>
</evidence>